<feature type="transmembrane region" description="Helical" evidence="2">
    <location>
        <begin position="137"/>
        <end position="162"/>
    </location>
</feature>
<dbReference type="InterPro" id="IPR047928">
    <property type="entry name" value="Perm_prefix_1"/>
</dbReference>
<accession>A0ABU2RXR7</accession>
<feature type="transmembrane region" description="Helical" evidence="2">
    <location>
        <begin position="106"/>
        <end position="125"/>
    </location>
</feature>
<keyword evidence="4" id="KW-1185">Reference proteome</keyword>
<dbReference type="Proteomes" id="UP001183615">
    <property type="component" value="Unassembled WGS sequence"/>
</dbReference>
<reference evidence="4" key="1">
    <citation type="submission" date="2023-07" db="EMBL/GenBank/DDBJ databases">
        <title>30 novel species of actinomycetes from the DSMZ collection.</title>
        <authorList>
            <person name="Nouioui I."/>
        </authorList>
    </citation>
    <scope>NUCLEOTIDE SEQUENCE [LARGE SCALE GENOMIC DNA]</scope>
    <source>
        <strain evidence="4">DSM 41886</strain>
    </source>
</reference>
<evidence type="ECO:0000256" key="1">
    <source>
        <dbReference type="SAM" id="MobiDB-lite"/>
    </source>
</evidence>
<evidence type="ECO:0000313" key="4">
    <source>
        <dbReference type="Proteomes" id="UP001183615"/>
    </source>
</evidence>
<keyword evidence="2" id="KW-0472">Membrane</keyword>
<comment type="caution">
    <text evidence="3">The sequence shown here is derived from an EMBL/GenBank/DDBJ whole genome shotgun (WGS) entry which is preliminary data.</text>
</comment>
<organism evidence="3 4">
    <name type="scientific">Streptomyces johnsoniae</name>
    <dbReference type="NCBI Taxonomy" id="3075532"/>
    <lineage>
        <taxon>Bacteria</taxon>
        <taxon>Bacillati</taxon>
        <taxon>Actinomycetota</taxon>
        <taxon>Actinomycetes</taxon>
        <taxon>Kitasatosporales</taxon>
        <taxon>Streptomycetaceae</taxon>
        <taxon>Streptomyces</taxon>
    </lineage>
</organism>
<evidence type="ECO:0000256" key="2">
    <source>
        <dbReference type="SAM" id="Phobius"/>
    </source>
</evidence>
<dbReference type="EMBL" id="JAVREV010000001">
    <property type="protein sequence ID" value="MDT0441551.1"/>
    <property type="molecule type" value="Genomic_DNA"/>
</dbReference>
<feature type="transmembrane region" description="Helical" evidence="2">
    <location>
        <begin position="202"/>
        <end position="222"/>
    </location>
</feature>
<proteinExistence type="predicted"/>
<keyword evidence="2" id="KW-0812">Transmembrane</keyword>
<sequence>MSAPADRPAGPDENTGRVGDAGPVGDTGRVEEYAAALSAALHGPPRVKARMVQEIRDGLADSVAAHAALGLPYRRAAEEAVREFGAVDELAPACQRELTIAQTRRTAGAVAVTSPFLIACWYLIVGSELPPAARLTAALLAAVAAGAALLAAGTLAATGALARRLPTPDRLPLAVAWTGTVASVAMALATLTLAVAGAASAAWPLLALAGAFTVTSHGLVAASARACRRCARAVPG</sequence>
<protein>
    <submittedName>
        <fullName evidence="3">Permease prefix domain 1-containing protein</fullName>
    </submittedName>
</protein>
<feature type="transmembrane region" description="Helical" evidence="2">
    <location>
        <begin position="174"/>
        <end position="196"/>
    </location>
</feature>
<dbReference type="RefSeq" id="WP_311615407.1">
    <property type="nucleotide sequence ID" value="NZ_JAVREV010000001.1"/>
</dbReference>
<dbReference type="NCBIfam" id="NF038403">
    <property type="entry name" value="perm_prefix_1"/>
    <property type="match status" value="1"/>
</dbReference>
<evidence type="ECO:0000313" key="3">
    <source>
        <dbReference type="EMBL" id="MDT0441551.1"/>
    </source>
</evidence>
<feature type="region of interest" description="Disordered" evidence="1">
    <location>
        <begin position="1"/>
        <end position="25"/>
    </location>
</feature>
<gene>
    <name evidence="3" type="ORF">RM779_02905</name>
</gene>
<keyword evidence="2" id="KW-1133">Transmembrane helix</keyword>
<name>A0ABU2RXR7_9ACTN</name>